<dbReference type="InterPro" id="IPR003395">
    <property type="entry name" value="RecF/RecN/SMC_N"/>
</dbReference>
<feature type="coiled-coil region" evidence="1">
    <location>
        <begin position="167"/>
        <end position="194"/>
    </location>
</feature>
<protein>
    <recommendedName>
        <fullName evidence="3">RecF/RecN/SMC N-terminal domain-containing protein</fullName>
    </recommendedName>
</protein>
<evidence type="ECO:0000313" key="5">
    <source>
        <dbReference type="Proteomes" id="UP000228949"/>
    </source>
</evidence>
<dbReference type="AlphaFoldDB" id="A0A2M7B5V7"/>
<sequence length="725" mass="82859">MFLKSLELNGFKSFAQKTVLEFPKGVTTIVGPNGSGKSNLIDSIRWLLGEREAKNLRSAKAEDLIFNGTPTRPRVALASAGLFFDNSSGFFPVDFKEISAVRKVDRDGASQYFLNKIEVKLKDIIDFFSRSRLGARGLTIINQGEADLFVKASIEERKAMIEEILGLKEYQLKKSEAERKLKNTFLNLEKTKAMIGEAAPRLRILKRQTAKWEKRAEIQKELEGLEHQYFSYKFNEIESGRLEIEPNLNSLKKQIQEKEKELNVLELDLKKIESFLRESPEIKEIKNSKQPLLEERFRIYKELGRLEAKLEFLTVAGRGEKHFFNQEEALGLIKEIKEILEQGLGQLNFEDLKKIAGKLIAKINLFLTSDKNNQIKTRESVDLENIKNNLETRLGVLEKELAKLEEKETEFTADLEGFNKNFQKAFELMEAKKEEIRELENAENKINFEKEKLNLKRQDLEEQLVQIGRSISEFQSIGFSRQYMADGGISFDILKSEKRMLRLRAELAVIGEIDESLIKEAKETEAHYNFLTGQSADLEGAMADLKNLIKELSGKIRFEFNNSLKLINEEFNKFFKLMFGGGNAKLKVKREERKRENSIEDSENNNENNESEISTGVEIDLNLPKKRINSLETLSGGEKSLVSIAALFALISVSPPPFLVLDEIDAALDENNSRRFANLIKEFSRKIQFIVVTHNRPVMEAANVLYGVTTDKDGTSKILSLRLDS</sequence>
<dbReference type="InterPro" id="IPR027417">
    <property type="entry name" value="P-loop_NTPase"/>
</dbReference>
<dbReference type="Gene3D" id="3.40.50.300">
    <property type="entry name" value="P-loop containing nucleotide triphosphate hydrolases"/>
    <property type="match status" value="2"/>
</dbReference>
<feature type="coiled-coil region" evidence="1">
    <location>
        <begin position="248"/>
        <end position="275"/>
    </location>
</feature>
<accession>A0A2M7B5V7</accession>
<feature type="region of interest" description="Disordered" evidence="2">
    <location>
        <begin position="590"/>
        <end position="615"/>
    </location>
</feature>
<evidence type="ECO:0000313" key="4">
    <source>
        <dbReference type="EMBL" id="PIU98452.1"/>
    </source>
</evidence>
<dbReference type="PANTHER" id="PTHR43977">
    <property type="entry name" value="STRUCTURAL MAINTENANCE OF CHROMOSOMES PROTEIN 3"/>
    <property type="match status" value="1"/>
</dbReference>
<feature type="coiled-coil region" evidence="1">
    <location>
        <begin position="380"/>
        <end position="470"/>
    </location>
</feature>
<comment type="caution">
    <text evidence="4">The sequence shown here is derived from an EMBL/GenBank/DDBJ whole genome shotgun (WGS) entry which is preliminary data.</text>
</comment>
<feature type="domain" description="RecF/RecN/SMC N-terminal" evidence="3">
    <location>
        <begin position="2"/>
        <end position="716"/>
    </location>
</feature>
<gene>
    <name evidence="4" type="ORF">COS61_01320</name>
</gene>
<evidence type="ECO:0000259" key="3">
    <source>
        <dbReference type="Pfam" id="PF02463"/>
    </source>
</evidence>
<evidence type="ECO:0000256" key="2">
    <source>
        <dbReference type="SAM" id="MobiDB-lite"/>
    </source>
</evidence>
<name>A0A2M7B5V7_9BACT</name>
<dbReference type="Pfam" id="PF02463">
    <property type="entry name" value="SMC_N"/>
    <property type="match status" value="1"/>
</dbReference>
<proteinExistence type="predicted"/>
<evidence type="ECO:0000256" key="1">
    <source>
        <dbReference type="SAM" id="Coils"/>
    </source>
</evidence>
<dbReference type="EMBL" id="PEVJ01000030">
    <property type="protein sequence ID" value="PIU98452.1"/>
    <property type="molecule type" value="Genomic_DNA"/>
</dbReference>
<dbReference type="Proteomes" id="UP000228949">
    <property type="component" value="Unassembled WGS sequence"/>
</dbReference>
<organism evidence="4 5">
    <name type="scientific">Candidatus Wolfebacteria bacterium CG03_land_8_20_14_0_80_40_12</name>
    <dbReference type="NCBI Taxonomy" id="1975069"/>
    <lineage>
        <taxon>Bacteria</taxon>
        <taxon>Candidatus Wolfeibacteriota</taxon>
    </lineage>
</organism>
<reference evidence="5" key="1">
    <citation type="submission" date="2017-09" db="EMBL/GenBank/DDBJ databases">
        <title>Depth-based differentiation of microbial function through sediment-hosted aquifers and enrichment of novel symbionts in the deep terrestrial subsurface.</title>
        <authorList>
            <person name="Probst A.J."/>
            <person name="Ladd B."/>
            <person name="Jarett J.K."/>
            <person name="Geller-Mcgrath D.E."/>
            <person name="Sieber C.M.K."/>
            <person name="Emerson J.B."/>
            <person name="Anantharaman K."/>
            <person name="Thomas B.C."/>
            <person name="Malmstrom R."/>
            <person name="Stieglmeier M."/>
            <person name="Klingl A."/>
            <person name="Woyke T."/>
            <person name="Ryan C.M."/>
            <person name="Banfield J.F."/>
        </authorList>
    </citation>
    <scope>NUCLEOTIDE SEQUENCE [LARGE SCALE GENOMIC DNA]</scope>
</reference>
<feature type="compositionally biased region" description="Low complexity" evidence="2">
    <location>
        <begin position="605"/>
        <end position="614"/>
    </location>
</feature>
<keyword evidence="1" id="KW-0175">Coiled coil</keyword>
<dbReference type="SUPFAM" id="SSF52540">
    <property type="entry name" value="P-loop containing nucleoside triphosphate hydrolases"/>
    <property type="match status" value="1"/>
</dbReference>